<accession>A0AAV4RVX4</accession>
<organism evidence="1 2">
    <name type="scientific">Caerostris darwini</name>
    <dbReference type="NCBI Taxonomy" id="1538125"/>
    <lineage>
        <taxon>Eukaryota</taxon>
        <taxon>Metazoa</taxon>
        <taxon>Ecdysozoa</taxon>
        <taxon>Arthropoda</taxon>
        <taxon>Chelicerata</taxon>
        <taxon>Arachnida</taxon>
        <taxon>Araneae</taxon>
        <taxon>Araneomorphae</taxon>
        <taxon>Entelegynae</taxon>
        <taxon>Araneoidea</taxon>
        <taxon>Araneidae</taxon>
        <taxon>Caerostris</taxon>
    </lineage>
</organism>
<dbReference type="AlphaFoldDB" id="A0AAV4RVX4"/>
<evidence type="ECO:0000313" key="2">
    <source>
        <dbReference type="Proteomes" id="UP001054837"/>
    </source>
</evidence>
<sequence>MLIYFTKYVSIECGFEGLNVFSREIAPKSVGGKPFHCAGSHSPFTSHLSAEKRNHLHLLISKRQFIC</sequence>
<gene>
    <name evidence="1" type="ORF">CDAR_223831</name>
</gene>
<evidence type="ECO:0000313" key="1">
    <source>
        <dbReference type="EMBL" id="GIY26498.1"/>
    </source>
</evidence>
<protein>
    <recommendedName>
        <fullName evidence="3">Ycf15</fullName>
    </recommendedName>
</protein>
<dbReference type="EMBL" id="BPLQ01006946">
    <property type="protein sequence ID" value="GIY26498.1"/>
    <property type="molecule type" value="Genomic_DNA"/>
</dbReference>
<comment type="caution">
    <text evidence="1">The sequence shown here is derived from an EMBL/GenBank/DDBJ whole genome shotgun (WGS) entry which is preliminary data.</text>
</comment>
<reference evidence="1 2" key="1">
    <citation type="submission" date="2021-06" db="EMBL/GenBank/DDBJ databases">
        <title>Caerostris darwini draft genome.</title>
        <authorList>
            <person name="Kono N."/>
            <person name="Arakawa K."/>
        </authorList>
    </citation>
    <scope>NUCLEOTIDE SEQUENCE [LARGE SCALE GENOMIC DNA]</scope>
</reference>
<evidence type="ECO:0008006" key="3">
    <source>
        <dbReference type="Google" id="ProtNLM"/>
    </source>
</evidence>
<proteinExistence type="predicted"/>
<name>A0AAV4RVX4_9ARAC</name>
<keyword evidence="2" id="KW-1185">Reference proteome</keyword>
<dbReference type="Proteomes" id="UP001054837">
    <property type="component" value="Unassembled WGS sequence"/>
</dbReference>